<feature type="active site" description="Proton acceptor" evidence="4">
    <location>
        <position position="359"/>
    </location>
</feature>
<dbReference type="NCBIfam" id="TIGR01930">
    <property type="entry name" value="AcCoA-C-Actrans"/>
    <property type="match status" value="1"/>
</dbReference>
<dbReference type="EC" id="2.3.1.9" evidence="8"/>
<proteinExistence type="inferred from homology"/>
<dbReference type="InterPro" id="IPR020617">
    <property type="entry name" value="Thiolase_C"/>
</dbReference>
<dbReference type="eggNOG" id="COG0183">
    <property type="taxonomic scope" value="Bacteria"/>
</dbReference>
<feature type="active site" description="Proton acceptor" evidence="4">
    <location>
        <position position="389"/>
    </location>
</feature>
<dbReference type="PATRIC" id="fig|1224163.3.peg.397"/>
<keyword evidence="3 5" id="KW-0012">Acyltransferase</keyword>
<feature type="domain" description="Thiolase C-terminal" evidence="7">
    <location>
        <begin position="281"/>
        <end position="402"/>
    </location>
</feature>
<dbReference type="Gene3D" id="3.40.47.10">
    <property type="match status" value="1"/>
</dbReference>
<dbReference type="OrthoDB" id="4475716at2"/>
<evidence type="ECO:0000259" key="6">
    <source>
        <dbReference type="Pfam" id="PF00108"/>
    </source>
</evidence>
<evidence type="ECO:0000256" key="1">
    <source>
        <dbReference type="ARBA" id="ARBA00010982"/>
    </source>
</evidence>
<dbReference type="AlphaFoldDB" id="S5T027"/>
<dbReference type="PANTHER" id="PTHR18919">
    <property type="entry name" value="ACETYL-COA C-ACYLTRANSFERASE"/>
    <property type="match status" value="1"/>
</dbReference>
<name>S5T027_9CORY</name>
<sequence>MSDYLDDDVVLVSYARTPIGRAFKGTLASARPEDLLVTALQEALHRSDGVTTSDVEDLLVGCAFPHGPQGSNIARRAAVMLGDDALPGATVNRFCASSVQTTRMAFHAIRAGEGDAYLIGGVEHLSSLTKDGATPHRDFLAPAERVQAQLAGDGWIDPREDGELPDYHIAMGHTAEFVARATGTDRAAQDAWAARSQQRAAAAQEAGFFAEEIAPVTLTEGTVVDTDDSPRPSTTAEGLAGLKPAFIPEGAVTAGNACPLNDGASALVVTSGAFAKRRGLSPLARIRSTAVTGLSPEIMGLGPVESSRRALDRAGIAVADLDAVELNEAFAAQVVPTVDKLGLDPAVVNPNGGAIALGHPFGSTGARLIGTLAHQLQHGDGQLGLATLCVGGGQGMALVLERVS</sequence>
<evidence type="ECO:0000313" key="9">
    <source>
        <dbReference type="Proteomes" id="UP000015388"/>
    </source>
</evidence>
<dbReference type="InterPro" id="IPR020610">
    <property type="entry name" value="Thiolase_AS"/>
</dbReference>
<dbReference type="SUPFAM" id="SSF53901">
    <property type="entry name" value="Thiolase-like"/>
    <property type="match status" value="2"/>
</dbReference>
<feature type="domain" description="Thiolase N-terminal" evidence="6">
    <location>
        <begin position="9"/>
        <end position="271"/>
    </location>
</feature>
<dbReference type="STRING" id="1224163.B841_01960"/>
<organism evidence="8 9">
    <name type="scientific">Corynebacterium maris DSM 45190</name>
    <dbReference type="NCBI Taxonomy" id="1224163"/>
    <lineage>
        <taxon>Bacteria</taxon>
        <taxon>Bacillati</taxon>
        <taxon>Actinomycetota</taxon>
        <taxon>Actinomycetes</taxon>
        <taxon>Mycobacteriales</taxon>
        <taxon>Corynebacteriaceae</taxon>
        <taxon>Corynebacterium</taxon>
    </lineage>
</organism>
<accession>S5T027</accession>
<evidence type="ECO:0000256" key="5">
    <source>
        <dbReference type="RuleBase" id="RU003557"/>
    </source>
</evidence>
<dbReference type="KEGG" id="cmd:B841_01960"/>
<dbReference type="PROSITE" id="PS00737">
    <property type="entry name" value="THIOLASE_2"/>
    <property type="match status" value="1"/>
</dbReference>
<dbReference type="PROSITE" id="PS00099">
    <property type="entry name" value="THIOLASE_3"/>
    <property type="match status" value="1"/>
</dbReference>
<dbReference type="InterPro" id="IPR020616">
    <property type="entry name" value="Thiolase_N"/>
</dbReference>
<dbReference type="Proteomes" id="UP000015388">
    <property type="component" value="Chromosome"/>
</dbReference>
<protein>
    <submittedName>
        <fullName evidence="8">Acetyl-CoA acetyltransferase</fullName>
        <ecNumber evidence="8">2.3.1.9</ecNumber>
    </submittedName>
</protein>
<evidence type="ECO:0000256" key="3">
    <source>
        <dbReference type="ARBA" id="ARBA00023315"/>
    </source>
</evidence>
<dbReference type="EMBL" id="CP003924">
    <property type="protein sequence ID" value="AGS33875.1"/>
    <property type="molecule type" value="Genomic_DNA"/>
</dbReference>
<evidence type="ECO:0000259" key="7">
    <source>
        <dbReference type="Pfam" id="PF02803"/>
    </source>
</evidence>
<dbReference type="HOGENOM" id="CLU_031026_1_1_11"/>
<dbReference type="FunFam" id="3.40.47.10:FF:000013">
    <property type="entry name" value="Acetyl-CoA acetyltransferase"/>
    <property type="match status" value="1"/>
</dbReference>
<comment type="similarity">
    <text evidence="1 5">Belongs to the thiolase-like superfamily. Thiolase family.</text>
</comment>
<dbReference type="Pfam" id="PF02803">
    <property type="entry name" value="Thiolase_C"/>
    <property type="match status" value="1"/>
</dbReference>
<dbReference type="RefSeq" id="WP_020933810.1">
    <property type="nucleotide sequence ID" value="NC_021915.1"/>
</dbReference>
<dbReference type="PANTHER" id="PTHR18919:SF134">
    <property type="entry name" value="BETA-KETOACYL COA THIOLASE FADA3-RELATED"/>
    <property type="match status" value="1"/>
</dbReference>
<dbReference type="GO" id="GO:0003985">
    <property type="term" value="F:acetyl-CoA C-acetyltransferase activity"/>
    <property type="evidence" value="ECO:0007669"/>
    <property type="project" value="UniProtKB-EC"/>
</dbReference>
<dbReference type="InterPro" id="IPR002155">
    <property type="entry name" value="Thiolase"/>
</dbReference>
<gene>
    <name evidence="8" type="ORF">B841_01960</name>
</gene>
<evidence type="ECO:0000313" key="8">
    <source>
        <dbReference type="EMBL" id="AGS33875.1"/>
    </source>
</evidence>
<dbReference type="InterPro" id="IPR016039">
    <property type="entry name" value="Thiolase-like"/>
</dbReference>
<dbReference type="Pfam" id="PF00108">
    <property type="entry name" value="Thiolase_N"/>
    <property type="match status" value="1"/>
</dbReference>
<dbReference type="PIRSF" id="PIRSF000429">
    <property type="entry name" value="Ac-CoA_Ac_transf"/>
    <property type="match status" value="1"/>
</dbReference>
<feature type="active site" description="Acyl-thioester intermediate" evidence="4">
    <location>
        <position position="95"/>
    </location>
</feature>
<evidence type="ECO:0000256" key="2">
    <source>
        <dbReference type="ARBA" id="ARBA00022679"/>
    </source>
</evidence>
<evidence type="ECO:0000256" key="4">
    <source>
        <dbReference type="PIRSR" id="PIRSR000429-1"/>
    </source>
</evidence>
<keyword evidence="9" id="KW-1185">Reference proteome</keyword>
<reference evidence="8 9" key="1">
    <citation type="submission" date="2012-11" db="EMBL/GenBank/DDBJ databases">
        <title>The complete genome sequence of Corynebacterium maris Coryn-1 (=DSM 45190).</title>
        <authorList>
            <person name="Schaffert L."/>
            <person name="Albersmeier A."/>
            <person name="Kalinowski J."/>
            <person name="Ruckert C."/>
        </authorList>
    </citation>
    <scope>NUCLEOTIDE SEQUENCE [LARGE SCALE GENOMIC DNA]</scope>
    <source>
        <strain evidence="9">Coryn-1</strain>
    </source>
</reference>
<keyword evidence="2 5" id="KW-0808">Transferase</keyword>
<dbReference type="CDD" id="cd00751">
    <property type="entry name" value="thiolase"/>
    <property type="match status" value="1"/>
</dbReference>
<dbReference type="InterPro" id="IPR020613">
    <property type="entry name" value="Thiolase_CS"/>
</dbReference>